<keyword evidence="1" id="KW-0880">Kelch repeat</keyword>
<name>A0A1D1YW61_9ARAE</name>
<dbReference type="Pfam" id="PF24681">
    <property type="entry name" value="Kelch_KLHDC2_KLHL20_DRC7"/>
    <property type="match status" value="2"/>
</dbReference>
<dbReference type="AlphaFoldDB" id="A0A1D1YW61"/>
<organism evidence="4">
    <name type="scientific">Anthurium amnicola</name>
    <dbReference type="NCBI Taxonomy" id="1678845"/>
    <lineage>
        <taxon>Eukaryota</taxon>
        <taxon>Viridiplantae</taxon>
        <taxon>Streptophyta</taxon>
        <taxon>Embryophyta</taxon>
        <taxon>Tracheophyta</taxon>
        <taxon>Spermatophyta</taxon>
        <taxon>Magnoliopsida</taxon>
        <taxon>Liliopsida</taxon>
        <taxon>Araceae</taxon>
        <taxon>Pothoideae</taxon>
        <taxon>Potheae</taxon>
        <taxon>Anthurium</taxon>
    </lineage>
</organism>
<dbReference type="EMBL" id="GDJX01009064">
    <property type="protein sequence ID" value="JAT58872.1"/>
    <property type="molecule type" value="Transcribed_RNA"/>
</dbReference>
<accession>A0A1D1YW61</accession>
<dbReference type="PROSITE" id="PS50181">
    <property type="entry name" value="FBOX"/>
    <property type="match status" value="1"/>
</dbReference>
<sequence>MKSTTGTETERLPHYPTFKSKRKALLPMAESSRSSQTAATSSPSVSSFSSSRDSSMTQMNDDQIFSILQLLPVESVLSFCMTCRKFRSLASSDPLWEAICRREWGEGPVDSLLASLSPERRGVSWKRLYQQVVQLNSLSCRTLSSKDGIFPKPRASHTLNFVSDCLVLYGGGCDGGRHLDDTWVAYIGKGVRQVVDWHQVNSGSPSGRFGHTCIVIGDALVLFGGINDNGIRHGDTWIGQLHFDGSFEIRLSWKLLDVGHITPPPRGAHAGCCIGDKRMVIHGGIGDGGLRLNDMWVLDLSDGFKSGGWHQIVMPQPSPAARSGHSLTWIGGSRMILFGGRGKEYEVLNDVWLLEMGGEFPEWVPIVYECSNVPRGVPLPRVGHSATLVFGGKVLIYGGEDSQRHRKNDFWLLDLNALLTFGMRFQSVNSKGLTGKMWKRLKAEGNLPDCRSFHTACADQSGCHLYIFGGMVEGVGPAEAYGLRFDGGLHLVELVLQL</sequence>
<feature type="region of interest" description="Disordered" evidence="2">
    <location>
        <begin position="1"/>
        <end position="54"/>
    </location>
</feature>
<dbReference type="InterPro" id="IPR015915">
    <property type="entry name" value="Kelch-typ_b-propeller"/>
</dbReference>
<dbReference type="Gene3D" id="2.120.10.80">
    <property type="entry name" value="Kelch-type beta propeller"/>
    <property type="match status" value="2"/>
</dbReference>
<dbReference type="SMART" id="SM00256">
    <property type="entry name" value="FBOX"/>
    <property type="match status" value="1"/>
</dbReference>
<evidence type="ECO:0000313" key="4">
    <source>
        <dbReference type="EMBL" id="JAT58872.1"/>
    </source>
</evidence>
<dbReference type="Pfam" id="PF12937">
    <property type="entry name" value="F-box-like"/>
    <property type="match status" value="1"/>
</dbReference>
<dbReference type="PANTHER" id="PTHR46175:SF4">
    <property type="entry name" value="BACTERIOOPSIN TRANSCRIPTIONAL ACTIVATOR"/>
    <property type="match status" value="1"/>
</dbReference>
<evidence type="ECO:0000259" key="3">
    <source>
        <dbReference type="PROSITE" id="PS50181"/>
    </source>
</evidence>
<dbReference type="FunFam" id="2.120.10.80:FF:000105">
    <property type="entry name" value="F-box/kelch-repeat protein At1g51550"/>
    <property type="match status" value="1"/>
</dbReference>
<proteinExistence type="predicted"/>
<feature type="compositionally biased region" description="Low complexity" evidence="2">
    <location>
        <begin position="31"/>
        <end position="54"/>
    </location>
</feature>
<evidence type="ECO:0000256" key="2">
    <source>
        <dbReference type="SAM" id="MobiDB-lite"/>
    </source>
</evidence>
<dbReference type="SUPFAM" id="SSF117281">
    <property type="entry name" value="Kelch motif"/>
    <property type="match status" value="1"/>
</dbReference>
<evidence type="ECO:0000256" key="1">
    <source>
        <dbReference type="ARBA" id="ARBA00022441"/>
    </source>
</evidence>
<feature type="domain" description="F-box" evidence="3">
    <location>
        <begin position="53"/>
        <end position="99"/>
    </location>
</feature>
<dbReference type="InterPro" id="IPR036047">
    <property type="entry name" value="F-box-like_dom_sf"/>
</dbReference>
<protein>
    <submittedName>
        <fullName evidence="4">F-box/kelch-repeat protein At1g51550</fullName>
    </submittedName>
</protein>
<dbReference type="InterPro" id="IPR001810">
    <property type="entry name" value="F-box_dom"/>
</dbReference>
<dbReference type="SUPFAM" id="SSF81383">
    <property type="entry name" value="F-box domain"/>
    <property type="match status" value="1"/>
</dbReference>
<dbReference type="Gene3D" id="1.20.1280.50">
    <property type="match status" value="1"/>
</dbReference>
<dbReference type="PANTHER" id="PTHR46175">
    <property type="entry name" value="BACTERIOOPSIN TRANSCRIPTIONAL ACTIVATOR"/>
    <property type="match status" value="1"/>
</dbReference>
<reference evidence="4" key="1">
    <citation type="submission" date="2015-07" db="EMBL/GenBank/DDBJ databases">
        <title>Transcriptome Assembly of Anthurium amnicola.</title>
        <authorList>
            <person name="Suzuki J."/>
        </authorList>
    </citation>
    <scope>NUCLEOTIDE SEQUENCE</scope>
</reference>
<gene>
    <name evidence="4" type="primary">At1g51550_0</name>
    <name evidence="4" type="ORF">g.25210</name>
</gene>